<dbReference type="KEGG" id="pprt:ET464_06370"/>
<dbReference type="PANTHER" id="PTHR34796:SF1">
    <property type="entry name" value="EXPRESSED PROTEIN"/>
    <property type="match status" value="1"/>
</dbReference>
<proteinExistence type="predicted"/>
<sequence>MQYPSSYIAYLVEFHATRDYFECHELLEEYWKEHPGDHLSRLWVGLIQVAVGSYHERRGNAAGAGKMYLQALSRLNPQLLQEAGIDGPPLLAQLKARAERLESGAMEVFQDLCFSIADHELLLACEALCSARGLVWGKPSDMNSEALIHRHKLRDRSDVIAAREAAIAKKRSKQA</sequence>
<dbReference type="InterPro" id="IPR005500">
    <property type="entry name" value="DUF309"/>
</dbReference>
<dbReference type="Pfam" id="PF03745">
    <property type="entry name" value="DUF309"/>
    <property type="match status" value="1"/>
</dbReference>
<dbReference type="SUPFAM" id="SSF140663">
    <property type="entry name" value="TTHA0068-like"/>
    <property type="match status" value="1"/>
</dbReference>
<evidence type="ECO:0000313" key="1">
    <source>
        <dbReference type="EMBL" id="QAY66070.1"/>
    </source>
</evidence>
<dbReference type="InterPro" id="IPR023203">
    <property type="entry name" value="TTHA0068_sf"/>
</dbReference>
<organism evidence="1 2">
    <name type="scientific">Paenibacillus protaetiae</name>
    <dbReference type="NCBI Taxonomy" id="2509456"/>
    <lineage>
        <taxon>Bacteria</taxon>
        <taxon>Bacillati</taxon>
        <taxon>Bacillota</taxon>
        <taxon>Bacilli</taxon>
        <taxon>Bacillales</taxon>
        <taxon>Paenibacillaceae</taxon>
        <taxon>Paenibacillus</taxon>
    </lineage>
</organism>
<dbReference type="RefSeq" id="WP_129439275.1">
    <property type="nucleotide sequence ID" value="NZ_CP035492.1"/>
</dbReference>
<protein>
    <submittedName>
        <fullName evidence="1">DUF309 domain-containing protein</fullName>
    </submittedName>
</protein>
<dbReference type="Proteomes" id="UP000293568">
    <property type="component" value="Chromosome"/>
</dbReference>
<evidence type="ECO:0000313" key="2">
    <source>
        <dbReference type="Proteomes" id="UP000293568"/>
    </source>
</evidence>
<gene>
    <name evidence="1" type="ORF">ET464_06370</name>
</gene>
<dbReference type="OrthoDB" id="165483at2"/>
<dbReference type="EMBL" id="CP035492">
    <property type="protein sequence ID" value="QAY66070.1"/>
    <property type="molecule type" value="Genomic_DNA"/>
</dbReference>
<accession>A0A4P6ESH3</accession>
<keyword evidence="2" id="KW-1185">Reference proteome</keyword>
<reference evidence="1 2" key="1">
    <citation type="submission" date="2019-01" db="EMBL/GenBank/DDBJ databases">
        <title>Genome sequencing of strain FW100M-2.</title>
        <authorList>
            <person name="Heo J."/>
            <person name="Kim S.-J."/>
            <person name="Kim J.-S."/>
            <person name="Hong S.-B."/>
            <person name="Kwon S.-W."/>
        </authorList>
    </citation>
    <scope>NUCLEOTIDE SEQUENCE [LARGE SCALE GENOMIC DNA]</scope>
    <source>
        <strain evidence="1 2">FW100M-2</strain>
    </source>
</reference>
<dbReference type="Gene3D" id="1.10.3450.10">
    <property type="entry name" value="TTHA0068-like"/>
    <property type="match status" value="1"/>
</dbReference>
<dbReference type="PANTHER" id="PTHR34796">
    <property type="entry name" value="EXPRESSED PROTEIN"/>
    <property type="match status" value="1"/>
</dbReference>
<dbReference type="AlphaFoldDB" id="A0A4P6ESH3"/>
<name>A0A4P6ESH3_9BACL</name>